<dbReference type="AlphaFoldDB" id="A0A2I1GVL9"/>
<comment type="caution">
    <text evidence="1">The sequence shown here is derived from an EMBL/GenBank/DDBJ whole genome shotgun (WGS) entry which is preliminary data.</text>
</comment>
<name>A0A2I1GVL9_9GLOM</name>
<sequence length="131" mass="14803">MEQEKIIVVIQLTYQVVIIPKHKSEITKTRDAAYLPFNTSTDILLLKPPYKQVENIYKVANNPTDGTREFCDILVGSGGINSPVTQFDADVAAPKNLMNRLIKLCGNAIFQGCYMDYISFNSDRTRTRTKL</sequence>
<accession>A0A2I1GVL9</accession>
<evidence type="ECO:0000313" key="1">
    <source>
        <dbReference type="EMBL" id="PKY50678.1"/>
    </source>
</evidence>
<keyword evidence="2" id="KW-1185">Reference proteome</keyword>
<gene>
    <name evidence="1" type="ORF">RhiirA4_467273</name>
</gene>
<proteinExistence type="predicted"/>
<reference evidence="1 2" key="1">
    <citation type="submission" date="2015-10" db="EMBL/GenBank/DDBJ databases">
        <title>Genome analyses suggest a sexual origin of heterokaryosis in a supposedly ancient asexual fungus.</title>
        <authorList>
            <person name="Ropars J."/>
            <person name="Sedzielewska K."/>
            <person name="Noel J."/>
            <person name="Charron P."/>
            <person name="Farinelli L."/>
            <person name="Marton T."/>
            <person name="Kruger M."/>
            <person name="Pelin A."/>
            <person name="Brachmann A."/>
            <person name="Corradi N."/>
        </authorList>
    </citation>
    <scope>NUCLEOTIDE SEQUENCE [LARGE SCALE GENOMIC DNA]</scope>
    <source>
        <strain evidence="1 2">A4</strain>
    </source>
</reference>
<protein>
    <submittedName>
        <fullName evidence="1">Uncharacterized protein</fullName>
    </submittedName>
</protein>
<dbReference type="EMBL" id="LLXI01000906">
    <property type="protein sequence ID" value="PKY50678.1"/>
    <property type="molecule type" value="Genomic_DNA"/>
</dbReference>
<organism evidence="1 2">
    <name type="scientific">Rhizophagus irregularis</name>
    <dbReference type="NCBI Taxonomy" id="588596"/>
    <lineage>
        <taxon>Eukaryota</taxon>
        <taxon>Fungi</taxon>
        <taxon>Fungi incertae sedis</taxon>
        <taxon>Mucoromycota</taxon>
        <taxon>Glomeromycotina</taxon>
        <taxon>Glomeromycetes</taxon>
        <taxon>Glomerales</taxon>
        <taxon>Glomeraceae</taxon>
        <taxon>Rhizophagus</taxon>
    </lineage>
</organism>
<evidence type="ECO:0000313" key="2">
    <source>
        <dbReference type="Proteomes" id="UP000234323"/>
    </source>
</evidence>
<dbReference type="Proteomes" id="UP000234323">
    <property type="component" value="Unassembled WGS sequence"/>
</dbReference>